<organism evidence="2 3">
    <name type="scientific">Aquipseudomonas alcaligenes</name>
    <name type="common">Pseudomonas alcaligenes</name>
    <dbReference type="NCBI Taxonomy" id="43263"/>
    <lineage>
        <taxon>Bacteria</taxon>
        <taxon>Pseudomonadati</taxon>
        <taxon>Pseudomonadota</taxon>
        <taxon>Gammaproteobacteria</taxon>
        <taxon>Pseudomonadales</taxon>
        <taxon>Pseudomonadaceae</taxon>
        <taxon>Aquipseudomonas</taxon>
    </lineage>
</organism>
<dbReference type="NCBIfam" id="TIGR02532">
    <property type="entry name" value="IV_pilin_GFxxxE"/>
    <property type="match status" value="1"/>
</dbReference>
<dbReference type="EMBL" id="LZEU01000001">
    <property type="protein sequence ID" value="MBC9252241.1"/>
    <property type="molecule type" value="Genomic_DNA"/>
</dbReference>
<keyword evidence="1" id="KW-0472">Membrane</keyword>
<accession>A0ABR7S6L5</accession>
<feature type="transmembrane region" description="Helical" evidence="1">
    <location>
        <begin position="7"/>
        <end position="32"/>
    </location>
</feature>
<dbReference type="InterPro" id="IPR012902">
    <property type="entry name" value="N_methyl_site"/>
</dbReference>
<name>A0ABR7S6L5_AQUAC</name>
<dbReference type="Proteomes" id="UP000744555">
    <property type="component" value="Unassembled WGS sequence"/>
</dbReference>
<keyword evidence="1" id="KW-0812">Transmembrane</keyword>
<evidence type="ECO:0000313" key="2">
    <source>
        <dbReference type="EMBL" id="MBC9252241.1"/>
    </source>
</evidence>
<dbReference type="RefSeq" id="WP_187807713.1">
    <property type="nucleotide sequence ID" value="NZ_LZEU01000001.1"/>
</dbReference>
<keyword evidence="1" id="KW-1133">Transmembrane helix</keyword>
<reference evidence="2 3" key="1">
    <citation type="submission" date="2016-06" db="EMBL/GenBank/DDBJ databases">
        <authorList>
            <person name="Ramos C."/>
            <person name="Pintado A."/>
            <person name="Crespo-Gomez J.I."/>
        </authorList>
    </citation>
    <scope>NUCLEOTIDE SEQUENCE [LARGE SCALE GENOMIC DNA]</scope>
    <source>
        <strain evidence="2 3">AVO110</strain>
    </source>
</reference>
<gene>
    <name evidence="2" type="ORF">A9179_18380</name>
</gene>
<dbReference type="Pfam" id="PF07963">
    <property type="entry name" value="N_methyl"/>
    <property type="match status" value="1"/>
</dbReference>
<comment type="caution">
    <text evidence="2">The sequence shown here is derived from an EMBL/GenBank/DDBJ whole genome shotgun (WGS) entry which is preliminary data.</text>
</comment>
<keyword evidence="3" id="KW-1185">Reference proteome</keyword>
<evidence type="ECO:0000313" key="3">
    <source>
        <dbReference type="Proteomes" id="UP000744555"/>
    </source>
</evidence>
<protein>
    <recommendedName>
        <fullName evidence="4">Type IV pilus assembly protein PilW</fullName>
    </recommendedName>
</protein>
<proteinExistence type="predicted"/>
<evidence type="ECO:0000256" key="1">
    <source>
        <dbReference type="SAM" id="Phobius"/>
    </source>
</evidence>
<evidence type="ECO:0008006" key="4">
    <source>
        <dbReference type="Google" id="ProtNLM"/>
    </source>
</evidence>
<sequence>MDRKQQGFGLIEVMVAMVLGLLVVLGITQIFVSSKQTYVAQDASARLQEDARYVLTRMTQELRMAGMFGCLSLSSGSVSNVPTAFDDPIVWDDGTLSIITANAVTGSDSATDADWTLTTDCRSTGTVQAGNHAPVAGQMAFPIRQVEYQYDEDAQTLSVQNGGAGGFQTLISGVTAFNVSFGVAADSDSTYASGSYELAPADPALIRSVRISMTLADPDGKAGNQTYSVVAALRNRLL</sequence>